<dbReference type="SUPFAM" id="SSF53850">
    <property type="entry name" value="Periplasmic binding protein-like II"/>
    <property type="match status" value="1"/>
</dbReference>
<reference evidence="5" key="1">
    <citation type="submission" date="2021-03" db="EMBL/GenBank/DDBJ databases">
        <title>Whole genome sequence of Jiella sp. CQZ9-1.</title>
        <authorList>
            <person name="Tuo L."/>
        </authorList>
    </citation>
    <scope>NUCLEOTIDE SEQUENCE</scope>
    <source>
        <strain evidence="5">CQZ9-1</strain>
    </source>
</reference>
<evidence type="ECO:0000256" key="1">
    <source>
        <dbReference type="ARBA" id="ARBA00004418"/>
    </source>
</evidence>
<comment type="caution">
    <text evidence="5">The sequence shown here is derived from an EMBL/GenBank/DDBJ whole genome shotgun (WGS) entry which is preliminary data.</text>
</comment>
<comment type="subcellular location">
    <subcellularLocation>
        <location evidence="1">Periplasm</location>
    </subcellularLocation>
</comment>
<dbReference type="GO" id="GO:0042597">
    <property type="term" value="C:periplasmic space"/>
    <property type="evidence" value="ECO:0007669"/>
    <property type="project" value="UniProtKB-SubCell"/>
</dbReference>
<organism evidence="5 6">
    <name type="scientific">Jiella flava</name>
    <dbReference type="NCBI Taxonomy" id="2816857"/>
    <lineage>
        <taxon>Bacteria</taxon>
        <taxon>Pseudomonadati</taxon>
        <taxon>Pseudomonadota</taxon>
        <taxon>Alphaproteobacteria</taxon>
        <taxon>Hyphomicrobiales</taxon>
        <taxon>Aurantimonadaceae</taxon>
        <taxon>Jiella</taxon>
    </lineage>
</organism>
<evidence type="ECO:0000313" key="5">
    <source>
        <dbReference type="EMBL" id="MBO0664214.1"/>
    </source>
</evidence>
<sequence>MFRKIAILATALLTALPASAEEIHLKMWTLVDRDTPYREQNIVDAAKVLNAEYKAAGIDKTIVIDVNRGNQKGWDAYALDMLKAFAVKQGPDIYTLPHEWIGKFAENGYAMNMEAAIAARPWAFNDVLPNLWESVRASDGKIHGVPQDAEIRMFFYNKDMLRKIGKDEAFIDGLPAAVERGDFTLDDLTALAKEVKDKGAAEYGMLHRPNVGIDYLMVFKSFGVKFVDPKTGKLMLPKKEMQNALAWYETNAKEGVTPIDNTAMSWDAIKTAFKQEKAFIFHQGVWAVAWQTGDALGVSWPKDEAGYTHKIGWLPAPAAVKGGKPANLSHPIIYAINPGTKYPDVAADLVAIATTPYFNVRHAVISNHTAITHAETALPAYKANWVVSLASPMMEGADFVPNNPQFSDYNKVLFTGLQAVETGKMTAAQAVGFIADELDLQLGDAVEIHDSAAE</sequence>
<evidence type="ECO:0000256" key="2">
    <source>
        <dbReference type="ARBA" id="ARBA00008520"/>
    </source>
</evidence>
<comment type="similarity">
    <text evidence="2">Belongs to the bacterial solute-binding protein 1 family.</text>
</comment>
<gene>
    <name evidence="5" type="ORF">J1C48_16665</name>
</gene>
<dbReference type="PANTHER" id="PTHR43649">
    <property type="entry name" value="ARABINOSE-BINDING PROTEIN-RELATED"/>
    <property type="match status" value="1"/>
</dbReference>
<evidence type="ECO:0000256" key="4">
    <source>
        <dbReference type="SAM" id="SignalP"/>
    </source>
</evidence>
<dbReference type="Proteomes" id="UP000664122">
    <property type="component" value="Unassembled WGS sequence"/>
</dbReference>
<keyword evidence="6" id="KW-1185">Reference proteome</keyword>
<dbReference type="EMBL" id="JAFMPP010000018">
    <property type="protein sequence ID" value="MBO0664214.1"/>
    <property type="molecule type" value="Genomic_DNA"/>
</dbReference>
<dbReference type="RefSeq" id="WP_207259133.1">
    <property type="nucleotide sequence ID" value="NZ_JAFMPP010000018.1"/>
</dbReference>
<feature type="chain" id="PRO_5037543004" evidence="4">
    <location>
        <begin position="21"/>
        <end position="454"/>
    </location>
</feature>
<keyword evidence="4" id="KW-0732">Signal</keyword>
<keyword evidence="3" id="KW-0574">Periplasm</keyword>
<evidence type="ECO:0000313" key="6">
    <source>
        <dbReference type="Proteomes" id="UP000664122"/>
    </source>
</evidence>
<evidence type="ECO:0000256" key="3">
    <source>
        <dbReference type="ARBA" id="ARBA00022764"/>
    </source>
</evidence>
<dbReference type="InterPro" id="IPR006059">
    <property type="entry name" value="SBP"/>
</dbReference>
<dbReference type="Pfam" id="PF01547">
    <property type="entry name" value="SBP_bac_1"/>
    <property type="match status" value="1"/>
</dbReference>
<feature type="signal peptide" evidence="4">
    <location>
        <begin position="1"/>
        <end position="20"/>
    </location>
</feature>
<accession>A0A939G356</accession>
<name>A0A939G356_9HYPH</name>
<proteinExistence type="inferred from homology"/>
<protein>
    <submittedName>
        <fullName evidence="5">Extracellular solute-binding protein</fullName>
    </submittedName>
</protein>
<dbReference type="InterPro" id="IPR050490">
    <property type="entry name" value="Bact_solute-bd_prot1"/>
</dbReference>
<dbReference type="PANTHER" id="PTHR43649:SF12">
    <property type="entry name" value="DIACETYLCHITOBIOSE BINDING PROTEIN DASA"/>
    <property type="match status" value="1"/>
</dbReference>
<dbReference type="Gene3D" id="3.40.190.10">
    <property type="entry name" value="Periplasmic binding protein-like II"/>
    <property type="match status" value="1"/>
</dbReference>
<dbReference type="AlphaFoldDB" id="A0A939G356"/>